<keyword evidence="4" id="KW-0472">Membrane</keyword>
<gene>
    <name evidence="9" type="ORF">HMPREF1991_01299</name>
</gene>
<dbReference type="GO" id="GO:0009279">
    <property type="term" value="C:cell outer membrane"/>
    <property type="evidence" value="ECO:0007669"/>
    <property type="project" value="UniProtKB-SubCell"/>
</dbReference>
<proteinExistence type="inferred from homology"/>
<comment type="subcellular location">
    <subcellularLocation>
        <location evidence="1">Cell outer membrane</location>
    </subcellularLocation>
</comment>
<evidence type="ECO:0000259" key="8">
    <source>
        <dbReference type="Pfam" id="PF14322"/>
    </source>
</evidence>
<sequence>MKHKILGLALLALPLVACNDFLTREPYDKLRGDNDETWNSEDVIKYSMYNVYPTFFKGYNSSWGRADWFAETNIADWNDDNAQEVATFFTKNVPTATTAATQWNFDQIHTVNTYLDKLSRSTILDEPKRHWTGVNRFLRAVEYAKLVSNFGDVPYYQQPIAPTDKATLYRAFSPRLEVMDSVLSDMKYAMENVRLTDGEKGLNITRDLVYAYASRIFLFEGTWQKYHNPQNTEVAAKYLQVAKDAADYVLKSKRYELCSNYKDLTTSIDLAGNPEIILYRAYAAGVVTHSLMTFNNTEPEKSSPSRSLIESYLMQNGLPITQEGGNAMYQGDKDFKKEMMKRDPRLYATIDTTELRLPSVAAVYATSGYFANRFVNPTLINAAGGKSYTNITDAPVMKLNEVMMNYIEAAAELATLGKYTLTQADFDLTINALRKRPSTNMPALQLVGDALHVPAGEIKDSQRQANVSPILWEIRRERRVELVYEGLRFNDLRRWKKLEDADMQKNPKLNMGAFVNKKEYVAWYNQTHPAEKPEKVLTLEKLSKMHLIQLNPATGKYEVNDTVGYIIPIVKEDFMRTFADKDYLYPIPIDQLTLYRNAGHAIKQNPGWEK</sequence>
<evidence type="ECO:0000256" key="2">
    <source>
        <dbReference type="ARBA" id="ARBA00006275"/>
    </source>
</evidence>
<dbReference type="EMBL" id="JNGW01000049">
    <property type="protein sequence ID" value="KDR52634.1"/>
    <property type="molecule type" value="Genomic_DNA"/>
</dbReference>
<accession>A0A069QKV3</accession>
<evidence type="ECO:0000256" key="1">
    <source>
        <dbReference type="ARBA" id="ARBA00004442"/>
    </source>
</evidence>
<dbReference type="Pfam" id="PF14322">
    <property type="entry name" value="SusD-like_3"/>
    <property type="match status" value="1"/>
</dbReference>
<reference evidence="9 10" key="1">
    <citation type="submission" date="2013-08" db="EMBL/GenBank/DDBJ databases">
        <authorList>
            <person name="Weinstock G."/>
            <person name="Sodergren E."/>
            <person name="Wylie T."/>
            <person name="Fulton L."/>
            <person name="Fulton R."/>
            <person name="Fronick C."/>
            <person name="O'Laughlin M."/>
            <person name="Godfrey J."/>
            <person name="Miner T."/>
            <person name="Herter B."/>
            <person name="Appelbaum E."/>
            <person name="Cordes M."/>
            <person name="Lek S."/>
            <person name="Wollam A."/>
            <person name="Pepin K.H."/>
            <person name="Palsikar V.B."/>
            <person name="Mitreva M."/>
            <person name="Wilson R.K."/>
        </authorList>
    </citation>
    <scope>NUCLEOTIDE SEQUENCE [LARGE SCALE GENOMIC DNA]</scope>
    <source>
        <strain evidence="9 10">ATCC 15930</strain>
    </source>
</reference>
<dbReference type="Pfam" id="PF07980">
    <property type="entry name" value="SusD_RagB"/>
    <property type="match status" value="1"/>
</dbReference>
<comment type="caution">
    <text evidence="9">The sequence shown here is derived from an EMBL/GenBank/DDBJ whole genome shotgun (WGS) entry which is preliminary data.</text>
</comment>
<evidence type="ECO:0000313" key="9">
    <source>
        <dbReference type="EMBL" id="KDR52634.1"/>
    </source>
</evidence>
<feature type="signal peptide" evidence="6">
    <location>
        <begin position="1"/>
        <end position="19"/>
    </location>
</feature>
<evidence type="ECO:0000256" key="3">
    <source>
        <dbReference type="ARBA" id="ARBA00022729"/>
    </source>
</evidence>
<dbReference type="SUPFAM" id="SSF48452">
    <property type="entry name" value="TPR-like"/>
    <property type="match status" value="1"/>
</dbReference>
<name>A0A069QKV3_HOYLO</name>
<comment type="similarity">
    <text evidence="2">Belongs to the SusD family.</text>
</comment>
<evidence type="ECO:0000259" key="7">
    <source>
        <dbReference type="Pfam" id="PF07980"/>
    </source>
</evidence>
<keyword evidence="10" id="KW-1185">Reference proteome</keyword>
<evidence type="ECO:0000313" key="10">
    <source>
        <dbReference type="Proteomes" id="UP000027442"/>
    </source>
</evidence>
<dbReference type="Gene3D" id="1.25.40.390">
    <property type="match status" value="1"/>
</dbReference>
<dbReference type="PATRIC" id="fig|1122985.7.peg.1347"/>
<evidence type="ECO:0000256" key="4">
    <source>
        <dbReference type="ARBA" id="ARBA00023136"/>
    </source>
</evidence>
<dbReference type="RefSeq" id="WP_018966914.1">
    <property type="nucleotide sequence ID" value="NZ_KB899212.1"/>
</dbReference>
<dbReference type="HOGENOM" id="CLU_015553_0_1_10"/>
<feature type="domain" description="SusD-like N-terminal" evidence="8">
    <location>
        <begin position="20"/>
        <end position="218"/>
    </location>
</feature>
<keyword evidence="5" id="KW-0998">Cell outer membrane</keyword>
<dbReference type="InterPro" id="IPR012944">
    <property type="entry name" value="SusD_RagB_dom"/>
</dbReference>
<evidence type="ECO:0000256" key="6">
    <source>
        <dbReference type="SAM" id="SignalP"/>
    </source>
</evidence>
<dbReference type="AlphaFoldDB" id="A0A069QKV3"/>
<keyword evidence="3 6" id="KW-0732">Signal</keyword>
<dbReference type="InterPro" id="IPR033985">
    <property type="entry name" value="SusD-like_N"/>
</dbReference>
<protein>
    <submittedName>
        <fullName evidence="9">SusD family protein</fullName>
    </submittedName>
</protein>
<feature type="domain" description="RagB/SusD" evidence="7">
    <location>
        <begin position="364"/>
        <end position="608"/>
    </location>
</feature>
<organism evidence="9 10">
    <name type="scientific">Hoylesella loescheii DSM 19665 = JCM 12249 = ATCC 15930</name>
    <dbReference type="NCBI Taxonomy" id="1122985"/>
    <lineage>
        <taxon>Bacteria</taxon>
        <taxon>Pseudomonadati</taxon>
        <taxon>Bacteroidota</taxon>
        <taxon>Bacteroidia</taxon>
        <taxon>Bacteroidales</taxon>
        <taxon>Prevotellaceae</taxon>
        <taxon>Hoylesella</taxon>
    </lineage>
</organism>
<dbReference type="eggNOG" id="COG0457">
    <property type="taxonomic scope" value="Bacteria"/>
</dbReference>
<feature type="chain" id="PRO_5001665557" evidence="6">
    <location>
        <begin position="20"/>
        <end position="610"/>
    </location>
</feature>
<dbReference type="InterPro" id="IPR011990">
    <property type="entry name" value="TPR-like_helical_dom_sf"/>
</dbReference>
<evidence type="ECO:0000256" key="5">
    <source>
        <dbReference type="ARBA" id="ARBA00023237"/>
    </source>
</evidence>
<dbReference type="Proteomes" id="UP000027442">
    <property type="component" value="Unassembled WGS sequence"/>
</dbReference>